<reference evidence="3 4" key="1">
    <citation type="submission" date="2020-08" db="EMBL/GenBank/DDBJ databases">
        <title>Sphingomonas sp. sand1-3 16S ribosomal RNA gene Genome sequencing and assembly.</title>
        <authorList>
            <person name="Kang M."/>
        </authorList>
    </citation>
    <scope>NUCLEOTIDE SEQUENCE [LARGE SCALE GENOMIC DNA]</scope>
    <source>
        <strain evidence="4">sand1-3</strain>
    </source>
</reference>
<dbReference type="Proteomes" id="UP000515861">
    <property type="component" value="Chromosome"/>
</dbReference>
<feature type="chain" id="PRO_5028859982" evidence="2">
    <location>
        <begin position="22"/>
        <end position="497"/>
    </location>
</feature>
<protein>
    <submittedName>
        <fullName evidence="3">Uncharacterized protein</fullName>
    </submittedName>
</protein>
<feature type="signal peptide" evidence="2">
    <location>
        <begin position="1"/>
        <end position="21"/>
    </location>
</feature>
<dbReference type="SUPFAM" id="SSF48452">
    <property type="entry name" value="TPR-like"/>
    <property type="match status" value="1"/>
</dbReference>
<sequence>MNVRFILAVLASAAASVPAAAAQWYQASTPHFLIYSDQRPRDLESFAARLEKFDGAVRAVRDMPDPPVGNSGKVTIFFLDDADDVARLAADKSSTTVGFYIPRASGSVAFVPKRTAGRDDMADVVFFHEYAHHLMLQNSDAPFPPWFVEGFAEFFSTAEITKDGSVQLGRPANHRVVGLFNLQKPPIEELLGATFKQRTVEDEERFYSRGWALTHFLAFDPARKGQVTKYVHGIMNGQEPLAAARAAFGDLAQLDRELDRYLRRNRFDYVTVSGAPVAVDQPVMRPLTPGQAAMMPAMIRSARGVDSKTAQQVLIMARKAGSGFASDPAVQVALAEAEIDAGNYAEAAAAAERAIAADPNSYLGYMYRARAEMERDVAGKPRDWTGIRNALLKANKIDPEAAEPLRLFYESFPRAGQAPTRNAIDGMLYAQVLAPQDPGLRLSAVFLLIQEEKLAEARKLLGPIAYSPHGGSMRDKARLAMTALAANNGKAALDALD</sequence>
<proteinExistence type="predicted"/>
<evidence type="ECO:0000313" key="3">
    <source>
        <dbReference type="EMBL" id="QNM82783.1"/>
    </source>
</evidence>
<feature type="repeat" description="TPR" evidence="1">
    <location>
        <begin position="328"/>
        <end position="361"/>
    </location>
</feature>
<dbReference type="EMBL" id="CP060697">
    <property type="protein sequence ID" value="QNM82783.1"/>
    <property type="molecule type" value="Genomic_DNA"/>
</dbReference>
<keyword evidence="1" id="KW-0802">TPR repeat</keyword>
<dbReference type="KEGG" id="ssau:H8M03_12495"/>
<dbReference type="PROSITE" id="PS50005">
    <property type="entry name" value="TPR"/>
    <property type="match status" value="1"/>
</dbReference>
<dbReference type="InterPro" id="IPR019734">
    <property type="entry name" value="TPR_rpt"/>
</dbReference>
<organism evidence="3 4">
    <name type="scientific">Sphingomonas sabuli</name>
    <dbReference type="NCBI Taxonomy" id="2764186"/>
    <lineage>
        <taxon>Bacteria</taxon>
        <taxon>Pseudomonadati</taxon>
        <taxon>Pseudomonadota</taxon>
        <taxon>Alphaproteobacteria</taxon>
        <taxon>Sphingomonadales</taxon>
        <taxon>Sphingomonadaceae</taxon>
        <taxon>Sphingomonas</taxon>
    </lineage>
</organism>
<dbReference type="AlphaFoldDB" id="A0A7G9L2D4"/>
<name>A0A7G9L2D4_9SPHN</name>
<dbReference type="InterPro" id="IPR011990">
    <property type="entry name" value="TPR-like_helical_dom_sf"/>
</dbReference>
<dbReference type="Gene3D" id="1.25.40.10">
    <property type="entry name" value="Tetratricopeptide repeat domain"/>
    <property type="match status" value="1"/>
</dbReference>
<gene>
    <name evidence="3" type="ORF">H8M03_12495</name>
</gene>
<evidence type="ECO:0000256" key="1">
    <source>
        <dbReference type="PROSITE-ProRule" id="PRU00339"/>
    </source>
</evidence>
<evidence type="ECO:0000256" key="2">
    <source>
        <dbReference type="SAM" id="SignalP"/>
    </source>
</evidence>
<evidence type="ECO:0000313" key="4">
    <source>
        <dbReference type="Proteomes" id="UP000515861"/>
    </source>
</evidence>
<keyword evidence="2" id="KW-0732">Signal</keyword>
<keyword evidence="4" id="KW-1185">Reference proteome</keyword>
<dbReference type="RefSeq" id="WP_187479738.1">
    <property type="nucleotide sequence ID" value="NZ_CP060697.1"/>
</dbReference>
<accession>A0A7G9L2D4</accession>